<name>A0A9D7XLV7_9BACT</name>
<feature type="domain" description="Secretion system C-terminal sorting" evidence="2">
    <location>
        <begin position="724"/>
        <end position="794"/>
    </location>
</feature>
<dbReference type="Pfam" id="PF18962">
    <property type="entry name" value="Por_Secre_tail"/>
    <property type="match status" value="1"/>
</dbReference>
<feature type="signal peptide" evidence="1">
    <location>
        <begin position="1"/>
        <end position="24"/>
    </location>
</feature>
<dbReference type="Proteomes" id="UP000808337">
    <property type="component" value="Unassembled WGS sequence"/>
</dbReference>
<dbReference type="EMBL" id="JADKGY010000001">
    <property type="protein sequence ID" value="MBK9981504.1"/>
    <property type="molecule type" value="Genomic_DNA"/>
</dbReference>
<proteinExistence type="predicted"/>
<evidence type="ECO:0000259" key="2">
    <source>
        <dbReference type="Pfam" id="PF18962"/>
    </source>
</evidence>
<accession>A0A9D7XLV7</accession>
<protein>
    <submittedName>
        <fullName evidence="3">T9SS type A sorting domain-containing protein</fullName>
    </submittedName>
</protein>
<organism evidence="3 4">
    <name type="scientific">Candidatus Opimibacter skivensis</name>
    <dbReference type="NCBI Taxonomy" id="2982028"/>
    <lineage>
        <taxon>Bacteria</taxon>
        <taxon>Pseudomonadati</taxon>
        <taxon>Bacteroidota</taxon>
        <taxon>Saprospiria</taxon>
        <taxon>Saprospirales</taxon>
        <taxon>Saprospiraceae</taxon>
        <taxon>Candidatus Opimibacter</taxon>
    </lineage>
</organism>
<evidence type="ECO:0000256" key="1">
    <source>
        <dbReference type="SAM" id="SignalP"/>
    </source>
</evidence>
<dbReference type="InterPro" id="IPR026444">
    <property type="entry name" value="Secre_tail"/>
</dbReference>
<evidence type="ECO:0000313" key="3">
    <source>
        <dbReference type="EMBL" id="MBK9981504.1"/>
    </source>
</evidence>
<sequence length="803" mass="87044">MMKITLRISSLLIVLMSWSASVWAQPANDDCSGAFNVVFSASEANVVVTEGDTRGATASTIPNTVCSASFYTDDIFFKFTTPAVIDPAGFVIRVYFDNSTVATDVSAIGMALYESCGANEVASHCFSSTVPEDNNFQISGLCGLASHTYILRVWSTGNTTATEGTLRVGVFPNGKVEPSLWWETFGGGIEANGWTTSGTCAVADSTKGFQYLPDCLIDKGAYAAAGYAVSGPTFCDGAVGVDSDFNDNAGIAGNFGAGSCATPGQKFLVSPVLFSGGWDVAGLSLTWTQAIRQYQSTYFISWRTRDVGVDWGNWTDQEVNTEFPINSNFFADNVQRFFMPGAAGHDSLQIRFVYNDNYYLWAIDDVKIVETECSNSRVQSNFYAIAPFASIPANQVYPFAALSDIFNAGACPQTNVVLNHKVTNSVTSAVVYNQNLTYGTVDANTLVENRLFPNLINLPHVDASYNAAYTLTQDSVDFNPSDNVIAFNYTVGGDTFALEDGFTRSIAVNSAIYTAGAPLSYAYGNVFQPVVDAEVDHITWGVNNPTDMAGKTVSVYLEQWTDTNGDRIAESSERRFVGYNDYTFTGTEGDNAILNTVLENFDNPGDPIIMKGGFVYMVVVEYVASVSTDPQFFLLASEARDFGAQELAMDSAFVHGVASAPVYFTVLGFSADGNIANIDYEVTELDVNDTRIFFGNSIVPLIRVVQKSTTNTKDVLPLNNLVSVYPNPVSDQIQVNMEFKKPYDNVQLRLLNNIGQTVFTKTLTGTFTNHIEPINVSGLAVGNYMLQVETADGQRSLPVIVVR</sequence>
<dbReference type="NCBIfam" id="TIGR04183">
    <property type="entry name" value="Por_Secre_tail"/>
    <property type="match status" value="1"/>
</dbReference>
<evidence type="ECO:0000313" key="4">
    <source>
        <dbReference type="Proteomes" id="UP000808337"/>
    </source>
</evidence>
<keyword evidence="1" id="KW-0732">Signal</keyword>
<feature type="chain" id="PRO_5038462337" evidence="1">
    <location>
        <begin position="25"/>
        <end position="803"/>
    </location>
</feature>
<reference evidence="3 4" key="1">
    <citation type="submission" date="2020-10" db="EMBL/GenBank/DDBJ databases">
        <title>Connecting structure to function with the recovery of over 1000 high-quality activated sludge metagenome-assembled genomes encoding full-length rRNA genes using long-read sequencing.</title>
        <authorList>
            <person name="Singleton C.M."/>
            <person name="Petriglieri F."/>
            <person name="Kristensen J.M."/>
            <person name="Kirkegaard R.H."/>
            <person name="Michaelsen T.Y."/>
            <person name="Andersen M.H."/>
            <person name="Karst S.M."/>
            <person name="Dueholm M.S."/>
            <person name="Nielsen P.H."/>
            <person name="Albertsen M."/>
        </authorList>
    </citation>
    <scope>NUCLEOTIDE SEQUENCE [LARGE SCALE GENOMIC DNA]</scope>
    <source>
        <strain evidence="3">Ribe_18-Q3-R11-54_MAXAC.273</strain>
    </source>
</reference>
<gene>
    <name evidence="3" type="ORF">IPP15_03605</name>
</gene>
<dbReference type="AlphaFoldDB" id="A0A9D7XLV7"/>
<comment type="caution">
    <text evidence="3">The sequence shown here is derived from an EMBL/GenBank/DDBJ whole genome shotgun (WGS) entry which is preliminary data.</text>
</comment>